<dbReference type="NCBIfam" id="TIGR01907">
    <property type="entry name" value="casE_Cse3"/>
    <property type="match status" value="1"/>
</dbReference>
<dbReference type="Gene3D" id="3.30.70.1200">
    <property type="entry name" value="Crispr-associated protein, domain 1"/>
    <property type="match status" value="1"/>
</dbReference>
<comment type="caution">
    <text evidence="1">The sequence shown here is derived from an EMBL/GenBank/DDBJ whole genome shotgun (WGS) entry which is preliminary data.</text>
</comment>
<dbReference type="CDD" id="cd09727">
    <property type="entry name" value="Cas6_I-E"/>
    <property type="match status" value="1"/>
</dbReference>
<dbReference type="RefSeq" id="WP_006003782.1">
    <property type="nucleotide sequence ID" value="NZ_DS996351.1"/>
</dbReference>
<organism evidence="1 2">
    <name type="scientific">Desulfovibrio piger ATCC 29098</name>
    <dbReference type="NCBI Taxonomy" id="411464"/>
    <lineage>
        <taxon>Bacteria</taxon>
        <taxon>Pseudomonadati</taxon>
        <taxon>Thermodesulfobacteriota</taxon>
        <taxon>Desulfovibrionia</taxon>
        <taxon>Desulfovibrionales</taxon>
        <taxon>Desulfovibrionaceae</taxon>
        <taxon>Desulfovibrio</taxon>
    </lineage>
</organism>
<protein>
    <submittedName>
        <fullName evidence="1">CRISPR system CASCADE complex protein CasE</fullName>
    </submittedName>
</protein>
<dbReference type="Gene3D" id="3.30.70.1210">
    <property type="entry name" value="Crispr-associated protein, domain 2"/>
    <property type="match status" value="1"/>
</dbReference>
<evidence type="ECO:0000313" key="2">
    <source>
        <dbReference type="Proteomes" id="UP000003676"/>
    </source>
</evidence>
<dbReference type="SUPFAM" id="SSF117987">
    <property type="entry name" value="CRISPR-associated protein"/>
    <property type="match status" value="2"/>
</dbReference>
<dbReference type="InterPro" id="IPR010179">
    <property type="entry name" value="CRISPR-assoc_prot_Cse3"/>
</dbReference>
<evidence type="ECO:0000313" key="1">
    <source>
        <dbReference type="EMBL" id="EEB34862.1"/>
    </source>
</evidence>
<dbReference type="AlphaFoldDB" id="B6WQ61"/>
<dbReference type="EMBL" id="ABXU01000009">
    <property type="protein sequence ID" value="EEB34862.1"/>
    <property type="molecule type" value="Genomic_DNA"/>
</dbReference>
<name>B6WQ61_9BACT</name>
<gene>
    <name evidence="1" type="primary">casE</name>
    <name evidence="1" type="ORF">DESPIG_00185</name>
</gene>
<dbReference type="Pfam" id="PF08798">
    <property type="entry name" value="CRISPR_assoc"/>
    <property type="match status" value="1"/>
</dbReference>
<accession>B6WQ61</accession>
<reference evidence="1 2" key="2">
    <citation type="submission" date="2008-10" db="EMBL/GenBank/DDBJ databases">
        <authorList>
            <person name="Fulton L."/>
            <person name="Clifton S."/>
            <person name="Fulton B."/>
            <person name="Xu J."/>
            <person name="Minx P."/>
            <person name="Pepin K.H."/>
            <person name="Johnson M."/>
            <person name="Bhonagiri V."/>
            <person name="Nash W.E."/>
            <person name="Mardis E.R."/>
            <person name="Wilson R.K."/>
        </authorList>
    </citation>
    <scope>NUCLEOTIDE SEQUENCE [LARGE SCALE GENOMIC DNA]</scope>
    <source>
        <strain evidence="1 2">ATCC 29098</strain>
    </source>
</reference>
<dbReference type="eggNOG" id="ENOG5032RWI">
    <property type="taxonomic scope" value="Bacteria"/>
</dbReference>
<dbReference type="HOGENOM" id="CLU_080982_0_2_7"/>
<sequence>MSWLVRMLLDRQALARCRFRDSYAWHQALWECFPAMPDAGRDFLTRTDWLPQGCRIYLLCRREPVRPDWCPPGSWAVKNIAPAFLQHGTYAFDLLANPTRKVAAFDAGGQRTRNGKRLALLDETSRQAWMEAKAGQHGFCLDGPLALDDAGASIFWRRACAGTHIGVRFRGRLQVTDRERFIHAFYHGIGSAKAFGFGMLLLQPLS</sequence>
<reference evidence="1 2" key="1">
    <citation type="submission" date="2008-10" db="EMBL/GenBank/DDBJ databases">
        <title>Draft genome sequence of Desulvovibrio piger (ATCC 29098).</title>
        <authorList>
            <person name="Sudarsanam P."/>
            <person name="Ley R."/>
            <person name="Guruge J."/>
            <person name="Turnbaugh P.J."/>
            <person name="Mahowald M."/>
            <person name="Liep D."/>
            <person name="Gordon J."/>
        </authorList>
    </citation>
    <scope>NUCLEOTIDE SEQUENCE [LARGE SCALE GENOMIC DNA]</scope>
    <source>
        <strain evidence="1 2">ATCC 29098</strain>
    </source>
</reference>
<proteinExistence type="predicted"/>
<dbReference type="SMART" id="SM01101">
    <property type="entry name" value="CRISPR_assoc"/>
    <property type="match status" value="1"/>
</dbReference>
<dbReference type="OrthoDB" id="9795689at2"/>
<dbReference type="Proteomes" id="UP000003676">
    <property type="component" value="Unassembled WGS sequence"/>
</dbReference>